<gene>
    <name evidence="3" type="ORF">RND81_14G188200</name>
</gene>
<dbReference type="AlphaFoldDB" id="A0AAW1GRW2"/>
<dbReference type="Proteomes" id="UP001443914">
    <property type="component" value="Unassembled WGS sequence"/>
</dbReference>
<evidence type="ECO:0000313" key="4">
    <source>
        <dbReference type="Proteomes" id="UP001443914"/>
    </source>
</evidence>
<comment type="caution">
    <text evidence="3">The sequence shown here is derived from an EMBL/GenBank/DDBJ whole genome shotgun (WGS) entry which is preliminary data.</text>
</comment>
<evidence type="ECO:0000256" key="1">
    <source>
        <dbReference type="SAM" id="MobiDB-lite"/>
    </source>
</evidence>
<dbReference type="InterPro" id="IPR005135">
    <property type="entry name" value="Endo/exonuclease/phosphatase"/>
</dbReference>
<evidence type="ECO:0000313" key="3">
    <source>
        <dbReference type="EMBL" id="KAK9666491.1"/>
    </source>
</evidence>
<dbReference type="GO" id="GO:0003824">
    <property type="term" value="F:catalytic activity"/>
    <property type="evidence" value="ECO:0007669"/>
    <property type="project" value="InterPro"/>
</dbReference>
<reference evidence="3" key="1">
    <citation type="submission" date="2024-03" db="EMBL/GenBank/DDBJ databases">
        <title>WGS assembly of Saponaria officinalis var. Norfolk2.</title>
        <authorList>
            <person name="Jenkins J."/>
            <person name="Shu S."/>
            <person name="Grimwood J."/>
            <person name="Barry K."/>
            <person name="Goodstein D."/>
            <person name="Schmutz J."/>
            <person name="Leebens-Mack J."/>
            <person name="Osbourn A."/>
        </authorList>
    </citation>
    <scope>NUCLEOTIDE SEQUENCE [LARGE SCALE GENOMIC DNA]</scope>
    <source>
        <strain evidence="3">JIC</strain>
    </source>
</reference>
<evidence type="ECO:0000259" key="2">
    <source>
        <dbReference type="Pfam" id="PF03372"/>
    </source>
</evidence>
<dbReference type="PANTHER" id="PTHR23227:SF67">
    <property type="entry name" value="CRANIOFACIAL DEVELOPMENT PROTEIN 2-LIKE"/>
    <property type="match status" value="1"/>
</dbReference>
<dbReference type="InterPro" id="IPR036691">
    <property type="entry name" value="Endo/exonu/phosph_ase_sf"/>
</dbReference>
<dbReference type="Pfam" id="PF03372">
    <property type="entry name" value="Exo_endo_phos"/>
    <property type="match status" value="1"/>
</dbReference>
<name>A0AAW1GRW2_SAPOF</name>
<dbReference type="EMBL" id="JBDFQZ010000014">
    <property type="protein sequence ID" value="KAK9666491.1"/>
    <property type="molecule type" value="Genomic_DNA"/>
</dbReference>
<dbReference type="CDD" id="cd09076">
    <property type="entry name" value="L1-EN"/>
    <property type="match status" value="1"/>
</dbReference>
<protein>
    <recommendedName>
        <fullName evidence="2">Endonuclease/exonuclease/phosphatase domain-containing protein</fullName>
    </recommendedName>
</protein>
<keyword evidence="4" id="KW-1185">Reference proteome</keyword>
<organism evidence="3 4">
    <name type="scientific">Saponaria officinalis</name>
    <name type="common">Common soapwort</name>
    <name type="synonym">Lychnis saponaria</name>
    <dbReference type="NCBI Taxonomy" id="3572"/>
    <lineage>
        <taxon>Eukaryota</taxon>
        <taxon>Viridiplantae</taxon>
        <taxon>Streptophyta</taxon>
        <taxon>Embryophyta</taxon>
        <taxon>Tracheophyta</taxon>
        <taxon>Spermatophyta</taxon>
        <taxon>Magnoliopsida</taxon>
        <taxon>eudicotyledons</taxon>
        <taxon>Gunneridae</taxon>
        <taxon>Pentapetalae</taxon>
        <taxon>Caryophyllales</taxon>
        <taxon>Caryophyllaceae</taxon>
        <taxon>Caryophylleae</taxon>
        <taxon>Saponaria</taxon>
    </lineage>
</organism>
<feature type="compositionally biased region" description="Basic and acidic residues" evidence="1">
    <location>
        <begin position="29"/>
        <end position="43"/>
    </location>
</feature>
<dbReference type="SUPFAM" id="SSF56219">
    <property type="entry name" value="DNase I-like"/>
    <property type="match status" value="1"/>
</dbReference>
<sequence length="213" mass="23619">MWCQMSSPESGAPPRSMSVVSNGFGSREQGQERVKKSGHDSRKGSRLRFGTWNIGSLTGRLAEIGEVMKRRKVHIMCLQETKWVGDKAKVVAPWGCKLWYTGKDKTRNGVGIVIDKDYIDDVVEVSRKSDRIMSIKLIVGDEALTVISAYAPQVGLEASLRRAFWEDLEEVVERVPIGERLLVGGDLNGHAGTSRVGFERIHGGFGFGERNEV</sequence>
<feature type="region of interest" description="Disordered" evidence="1">
    <location>
        <begin position="1"/>
        <end position="44"/>
    </location>
</feature>
<accession>A0AAW1GRW2</accession>
<dbReference type="PANTHER" id="PTHR23227">
    <property type="entry name" value="BUCENTAUR RELATED"/>
    <property type="match status" value="1"/>
</dbReference>
<feature type="domain" description="Endonuclease/exonuclease/phosphatase" evidence="2">
    <location>
        <begin position="50"/>
        <end position="191"/>
    </location>
</feature>
<dbReference type="Gene3D" id="3.60.10.10">
    <property type="entry name" value="Endonuclease/exonuclease/phosphatase"/>
    <property type="match status" value="1"/>
</dbReference>
<dbReference type="InterPro" id="IPR027124">
    <property type="entry name" value="Swc5/CFDP1/2"/>
</dbReference>
<proteinExistence type="predicted"/>